<feature type="region of interest" description="Disordered" evidence="1">
    <location>
        <begin position="156"/>
        <end position="183"/>
    </location>
</feature>
<dbReference type="Proteomes" id="UP000054007">
    <property type="component" value="Unassembled WGS sequence"/>
</dbReference>
<organism evidence="2 3">
    <name type="scientific">Cylindrobasidium torrendii FP15055 ss-10</name>
    <dbReference type="NCBI Taxonomy" id="1314674"/>
    <lineage>
        <taxon>Eukaryota</taxon>
        <taxon>Fungi</taxon>
        <taxon>Dikarya</taxon>
        <taxon>Basidiomycota</taxon>
        <taxon>Agaricomycotina</taxon>
        <taxon>Agaricomycetes</taxon>
        <taxon>Agaricomycetidae</taxon>
        <taxon>Agaricales</taxon>
        <taxon>Marasmiineae</taxon>
        <taxon>Physalacriaceae</taxon>
        <taxon>Cylindrobasidium</taxon>
    </lineage>
</organism>
<reference evidence="2 3" key="1">
    <citation type="journal article" date="2015" name="Fungal Genet. Biol.">
        <title>Evolution of novel wood decay mechanisms in Agaricales revealed by the genome sequences of Fistulina hepatica and Cylindrobasidium torrendii.</title>
        <authorList>
            <person name="Floudas D."/>
            <person name="Held B.W."/>
            <person name="Riley R."/>
            <person name="Nagy L.G."/>
            <person name="Koehler G."/>
            <person name="Ransdell A.S."/>
            <person name="Younus H."/>
            <person name="Chow J."/>
            <person name="Chiniquy J."/>
            <person name="Lipzen A."/>
            <person name="Tritt A."/>
            <person name="Sun H."/>
            <person name="Haridas S."/>
            <person name="LaButti K."/>
            <person name="Ohm R.A."/>
            <person name="Kues U."/>
            <person name="Blanchette R.A."/>
            <person name="Grigoriev I.V."/>
            <person name="Minto R.E."/>
            <person name="Hibbett D.S."/>
        </authorList>
    </citation>
    <scope>NUCLEOTIDE SEQUENCE [LARGE SCALE GENOMIC DNA]</scope>
    <source>
        <strain evidence="2 3">FP15055 ss-10</strain>
    </source>
</reference>
<proteinExistence type="predicted"/>
<sequence length="267" mass="27606">MSKSKGAEPPLTVNPVLRGRSGYQAEVGEIGDAGEEVPESVGAVQQEKLVAGDTESGADVPRFMPSNVAHPVGEQESDMSGFLSFLQVIGATIPMDGGVVGSGGREERHRARGAPQKEDLESLQILSEQRNGVGIGNIDGEGGWGSLATARCERHDDGAPMNLGARGRGGESGGGQREEGKCVESGATATMEALLDIGRLYVRMRGVREGKLPNTARFRVARDALCAVFEDGEVNVPMVGNVAGGRGNEGEGTGMVDEDVCGIGAGS</sequence>
<dbReference type="AlphaFoldDB" id="A0A0D7AU86"/>
<keyword evidence="3" id="KW-1185">Reference proteome</keyword>
<evidence type="ECO:0000256" key="1">
    <source>
        <dbReference type="SAM" id="MobiDB-lite"/>
    </source>
</evidence>
<evidence type="ECO:0000313" key="3">
    <source>
        <dbReference type="Proteomes" id="UP000054007"/>
    </source>
</evidence>
<gene>
    <name evidence="2" type="ORF">CYLTODRAFT_459588</name>
</gene>
<name>A0A0D7AU86_9AGAR</name>
<feature type="compositionally biased region" description="Gly residues" evidence="1">
    <location>
        <begin position="166"/>
        <end position="175"/>
    </location>
</feature>
<accession>A0A0D7AU86</accession>
<feature type="region of interest" description="Disordered" evidence="1">
    <location>
        <begin position="1"/>
        <end position="40"/>
    </location>
</feature>
<protein>
    <submittedName>
        <fullName evidence="2">Uncharacterized protein</fullName>
    </submittedName>
</protein>
<evidence type="ECO:0000313" key="2">
    <source>
        <dbReference type="EMBL" id="KIY61757.1"/>
    </source>
</evidence>
<dbReference type="EMBL" id="KN880877">
    <property type="protein sequence ID" value="KIY61757.1"/>
    <property type="molecule type" value="Genomic_DNA"/>
</dbReference>